<comment type="caution">
    <text evidence="1">The sequence shown here is derived from an EMBL/GenBank/DDBJ whole genome shotgun (WGS) entry which is preliminary data.</text>
</comment>
<organism evidence="1 2">
    <name type="scientific">Arabidopsis thaliana x Arabidopsis arenosa</name>
    <dbReference type="NCBI Taxonomy" id="1240361"/>
    <lineage>
        <taxon>Eukaryota</taxon>
        <taxon>Viridiplantae</taxon>
        <taxon>Streptophyta</taxon>
        <taxon>Embryophyta</taxon>
        <taxon>Tracheophyta</taxon>
        <taxon>Spermatophyta</taxon>
        <taxon>Magnoliopsida</taxon>
        <taxon>eudicotyledons</taxon>
        <taxon>Gunneridae</taxon>
        <taxon>Pentapetalae</taxon>
        <taxon>rosids</taxon>
        <taxon>malvids</taxon>
        <taxon>Brassicales</taxon>
        <taxon>Brassicaceae</taxon>
        <taxon>Camelineae</taxon>
        <taxon>Arabidopsis</taxon>
    </lineage>
</organism>
<dbReference type="EMBL" id="JAEFBK010000012">
    <property type="protein sequence ID" value="KAG7544192.1"/>
    <property type="molecule type" value="Genomic_DNA"/>
</dbReference>
<feature type="non-terminal residue" evidence="1">
    <location>
        <position position="1"/>
    </location>
</feature>
<evidence type="ECO:0000313" key="2">
    <source>
        <dbReference type="Proteomes" id="UP000694240"/>
    </source>
</evidence>
<proteinExistence type="predicted"/>
<dbReference type="AlphaFoldDB" id="A0A8T1YE97"/>
<name>A0A8T1YE97_9BRAS</name>
<protein>
    <submittedName>
        <fullName evidence="1">Uncharacterized protein</fullName>
    </submittedName>
</protein>
<accession>A0A8T1YE97</accession>
<sequence>SLAAAENQVSVTLCELLKRKMKDAVLSIWRRLKRLVIGIQRNAWYWTWLVYS</sequence>
<feature type="non-terminal residue" evidence="1">
    <location>
        <position position="52"/>
    </location>
</feature>
<evidence type="ECO:0000313" key="1">
    <source>
        <dbReference type="EMBL" id="KAG7544192.1"/>
    </source>
</evidence>
<dbReference type="Proteomes" id="UP000694240">
    <property type="component" value="Chromosome 12"/>
</dbReference>
<keyword evidence="2" id="KW-1185">Reference proteome</keyword>
<gene>
    <name evidence="1" type="ORF">ISN45_Aa07g040560</name>
</gene>
<reference evidence="1 2" key="1">
    <citation type="submission" date="2020-12" db="EMBL/GenBank/DDBJ databases">
        <title>Concerted genomic and epigenomic changes stabilize Arabidopsis allopolyploids.</title>
        <authorList>
            <person name="Chen Z."/>
        </authorList>
    </citation>
    <scope>NUCLEOTIDE SEQUENCE [LARGE SCALE GENOMIC DNA]</scope>
    <source>
        <strain evidence="1">Allo738</strain>
        <tissue evidence="1">Leaf</tissue>
    </source>
</reference>